<organism evidence="5">
    <name type="scientific">Enterobius vermicularis</name>
    <name type="common">Human pinworm</name>
    <dbReference type="NCBI Taxonomy" id="51028"/>
    <lineage>
        <taxon>Eukaryota</taxon>
        <taxon>Metazoa</taxon>
        <taxon>Ecdysozoa</taxon>
        <taxon>Nematoda</taxon>
        <taxon>Chromadorea</taxon>
        <taxon>Rhabditida</taxon>
        <taxon>Spirurina</taxon>
        <taxon>Oxyuridomorpha</taxon>
        <taxon>Oxyuroidea</taxon>
        <taxon>Oxyuridae</taxon>
        <taxon>Enterobius</taxon>
    </lineage>
</organism>
<dbReference type="OrthoDB" id="276685at2759"/>
<evidence type="ECO:0000313" key="5">
    <source>
        <dbReference type="WBParaSite" id="EVEC_0001139301-mRNA-1"/>
    </source>
</evidence>
<keyword evidence="1" id="KW-0813">Transport</keyword>
<evidence type="ECO:0000256" key="2">
    <source>
        <dbReference type="ARBA" id="ARBA00022982"/>
    </source>
</evidence>
<keyword evidence="2" id="KW-0249">Electron transport</keyword>
<dbReference type="InterPro" id="IPR014729">
    <property type="entry name" value="Rossmann-like_a/b/a_fold"/>
</dbReference>
<accession>A0A0N4VKK5</accession>
<protein>
    <submittedName>
        <fullName evidence="5">ETF domain-containing protein</fullName>
    </submittedName>
</protein>
<dbReference type="STRING" id="51028.A0A0N4VKK5"/>
<reference evidence="3 4" key="2">
    <citation type="submission" date="2018-10" db="EMBL/GenBank/DDBJ databases">
        <authorList>
            <consortium name="Pathogen Informatics"/>
        </authorList>
    </citation>
    <scope>NUCLEOTIDE SEQUENCE [LARGE SCALE GENOMIC DNA]</scope>
</reference>
<evidence type="ECO:0000256" key="1">
    <source>
        <dbReference type="ARBA" id="ARBA00022448"/>
    </source>
</evidence>
<dbReference type="PANTHER" id="PTHR21294">
    <property type="entry name" value="ELECTRON TRANSFER FLAVOPROTEIN BETA-SUBUNIT"/>
    <property type="match status" value="1"/>
</dbReference>
<dbReference type="AlphaFoldDB" id="A0A0N4VKK5"/>
<dbReference type="WBParaSite" id="EVEC_0001139301-mRNA-1">
    <property type="protein sequence ID" value="EVEC_0001139301-mRNA-1"/>
    <property type="gene ID" value="EVEC_0001139301"/>
</dbReference>
<dbReference type="InterPro" id="IPR012255">
    <property type="entry name" value="ETF_b"/>
</dbReference>
<evidence type="ECO:0000313" key="3">
    <source>
        <dbReference type="EMBL" id="VDD95950.1"/>
    </source>
</evidence>
<dbReference type="GO" id="GO:0009055">
    <property type="term" value="F:electron transfer activity"/>
    <property type="evidence" value="ECO:0007669"/>
    <property type="project" value="InterPro"/>
</dbReference>
<reference evidence="5" key="1">
    <citation type="submission" date="2017-02" db="UniProtKB">
        <authorList>
            <consortium name="WormBaseParasite"/>
        </authorList>
    </citation>
    <scope>IDENTIFICATION</scope>
</reference>
<dbReference type="EMBL" id="UXUI01011111">
    <property type="protein sequence ID" value="VDD95950.1"/>
    <property type="molecule type" value="Genomic_DNA"/>
</dbReference>
<sequence>MAVLLLYREIDGGFEMQRVKLPAVISADLRLNEPRYATLPNIMKAKKKPLAKKKPSDYGVEIKVTEPPARKAGGFVEDVPTLVSKLKEKGVIG</sequence>
<evidence type="ECO:0000313" key="4">
    <source>
        <dbReference type="Proteomes" id="UP000274131"/>
    </source>
</evidence>
<proteinExistence type="predicted"/>
<dbReference type="GO" id="GO:0009063">
    <property type="term" value="P:amino acid catabolic process"/>
    <property type="evidence" value="ECO:0007669"/>
    <property type="project" value="TreeGrafter"/>
</dbReference>
<name>A0A0N4VKK5_ENTVE</name>
<keyword evidence="4" id="KW-1185">Reference proteome</keyword>
<dbReference type="GO" id="GO:0033539">
    <property type="term" value="P:fatty acid beta-oxidation using acyl-CoA dehydrogenase"/>
    <property type="evidence" value="ECO:0007669"/>
    <property type="project" value="TreeGrafter"/>
</dbReference>
<dbReference type="SUPFAM" id="SSF52402">
    <property type="entry name" value="Adenine nucleotide alpha hydrolases-like"/>
    <property type="match status" value="1"/>
</dbReference>
<dbReference type="PANTHER" id="PTHR21294:SF8">
    <property type="entry name" value="ELECTRON TRANSFER FLAVOPROTEIN SUBUNIT BETA"/>
    <property type="match status" value="1"/>
</dbReference>
<dbReference type="Proteomes" id="UP000274131">
    <property type="component" value="Unassembled WGS sequence"/>
</dbReference>
<dbReference type="GO" id="GO:0005739">
    <property type="term" value="C:mitochondrion"/>
    <property type="evidence" value="ECO:0007669"/>
    <property type="project" value="TreeGrafter"/>
</dbReference>
<dbReference type="Gene3D" id="3.40.50.620">
    <property type="entry name" value="HUPs"/>
    <property type="match status" value="1"/>
</dbReference>
<gene>
    <name evidence="3" type="ORF">EVEC_LOCUS10701</name>
</gene>